<comment type="caution">
    <text evidence="1">The sequence shown here is derived from an EMBL/GenBank/DDBJ whole genome shotgun (WGS) entry which is preliminary data.</text>
</comment>
<gene>
    <name evidence="1" type="ORF">CEXT_779121</name>
</gene>
<keyword evidence="2" id="KW-1185">Reference proteome</keyword>
<name>A0AAV4SN47_CAEEX</name>
<accession>A0AAV4SN47</accession>
<organism evidence="1 2">
    <name type="scientific">Caerostris extrusa</name>
    <name type="common">Bark spider</name>
    <name type="synonym">Caerostris bankana</name>
    <dbReference type="NCBI Taxonomy" id="172846"/>
    <lineage>
        <taxon>Eukaryota</taxon>
        <taxon>Metazoa</taxon>
        <taxon>Ecdysozoa</taxon>
        <taxon>Arthropoda</taxon>
        <taxon>Chelicerata</taxon>
        <taxon>Arachnida</taxon>
        <taxon>Araneae</taxon>
        <taxon>Araneomorphae</taxon>
        <taxon>Entelegynae</taxon>
        <taxon>Araneoidea</taxon>
        <taxon>Araneidae</taxon>
        <taxon>Caerostris</taxon>
    </lineage>
</organism>
<evidence type="ECO:0000313" key="1">
    <source>
        <dbReference type="EMBL" id="GIY34286.1"/>
    </source>
</evidence>
<dbReference type="EMBL" id="BPLR01009751">
    <property type="protein sequence ID" value="GIY34286.1"/>
    <property type="molecule type" value="Genomic_DNA"/>
</dbReference>
<reference evidence="1 2" key="1">
    <citation type="submission" date="2021-06" db="EMBL/GenBank/DDBJ databases">
        <title>Caerostris extrusa draft genome.</title>
        <authorList>
            <person name="Kono N."/>
            <person name="Arakawa K."/>
        </authorList>
    </citation>
    <scope>NUCLEOTIDE SEQUENCE [LARGE SCALE GENOMIC DNA]</scope>
</reference>
<dbReference type="Proteomes" id="UP001054945">
    <property type="component" value="Unassembled WGS sequence"/>
</dbReference>
<protein>
    <submittedName>
        <fullName evidence="1">Uncharacterized protein</fullName>
    </submittedName>
</protein>
<sequence>MLRIPSEWKTIKSKLFWCRLFYHIRHQSKELRHQLKAALYTEDDSILKTACEKFVEVSGRCVSKMDQNGTIRLLKFLVFRTVQQLNDNRWELLS</sequence>
<dbReference type="AlphaFoldDB" id="A0AAV4SN47"/>
<evidence type="ECO:0000313" key="2">
    <source>
        <dbReference type="Proteomes" id="UP001054945"/>
    </source>
</evidence>
<proteinExistence type="predicted"/>